<evidence type="ECO:0000256" key="3">
    <source>
        <dbReference type="ARBA" id="ARBA00008055"/>
    </source>
</evidence>
<dbReference type="GO" id="GO:0006783">
    <property type="term" value="P:heme biosynthetic process"/>
    <property type="evidence" value="ECO:0007669"/>
    <property type="project" value="UniProtKB-KW"/>
</dbReference>
<feature type="binding site" evidence="14">
    <location>
        <position position="121"/>
    </location>
    <ligand>
        <name>Zn(2+)</name>
        <dbReference type="ChEBI" id="CHEBI:29105"/>
        <note>catalytic</note>
    </ligand>
</feature>
<evidence type="ECO:0000313" key="19">
    <source>
        <dbReference type="Proteomes" id="UP000886780"/>
    </source>
</evidence>
<evidence type="ECO:0000256" key="9">
    <source>
        <dbReference type="ARBA" id="ARBA00023244"/>
    </source>
</evidence>
<proteinExistence type="inferred from homology"/>
<feature type="binding site" evidence="14">
    <location>
        <position position="119"/>
    </location>
    <ligand>
        <name>Zn(2+)</name>
        <dbReference type="ChEBI" id="CHEBI:29105"/>
        <note>catalytic</note>
    </ligand>
</feature>
<comment type="caution">
    <text evidence="18">The sequence shown here is derived from an EMBL/GenBank/DDBJ whole genome shotgun (WGS) entry which is preliminary data.</text>
</comment>
<dbReference type="GO" id="GO:0005829">
    <property type="term" value="C:cytosol"/>
    <property type="evidence" value="ECO:0007669"/>
    <property type="project" value="TreeGrafter"/>
</dbReference>
<dbReference type="EMBL" id="DXEU01000056">
    <property type="protein sequence ID" value="HIX51780.1"/>
    <property type="molecule type" value="Genomic_DNA"/>
</dbReference>
<protein>
    <recommendedName>
        <fullName evidence="6 16">Delta-aminolevulinic acid dehydratase</fullName>
        <ecNumber evidence="5 16">4.2.1.24</ecNumber>
    </recommendedName>
</protein>
<comment type="cofactor">
    <cofactor evidence="1">
        <name>Zn(2+)</name>
        <dbReference type="ChEBI" id="CHEBI:29105"/>
    </cofactor>
</comment>
<comment type="subunit">
    <text evidence="4 16">Homooctamer.</text>
</comment>
<dbReference type="PIRSF" id="PIRSF001415">
    <property type="entry name" value="Porphbilin_synth"/>
    <property type="match status" value="1"/>
</dbReference>
<accession>A0A9D1W3T4</accession>
<dbReference type="Pfam" id="PF00490">
    <property type="entry name" value="ALAD"/>
    <property type="match status" value="1"/>
</dbReference>
<feature type="binding site" evidence="13">
    <location>
        <position position="204"/>
    </location>
    <ligand>
        <name>5-aminolevulinate</name>
        <dbReference type="ChEBI" id="CHEBI:356416"/>
        <label>1</label>
    </ligand>
</feature>
<evidence type="ECO:0000256" key="11">
    <source>
        <dbReference type="ARBA" id="ARBA00047651"/>
    </source>
</evidence>
<name>A0A9D1W3T4_9FIRM</name>
<evidence type="ECO:0000256" key="15">
    <source>
        <dbReference type="PIRSR" id="PIRSR001415-5"/>
    </source>
</evidence>
<dbReference type="Proteomes" id="UP000886780">
    <property type="component" value="Unassembled WGS sequence"/>
</dbReference>
<evidence type="ECO:0000256" key="13">
    <source>
        <dbReference type="PIRSR" id="PIRSR001415-2"/>
    </source>
</evidence>
<comment type="pathway">
    <text evidence="2">Porphyrin-containing compound metabolism; protoporphyrin-IX biosynthesis; coproporphyrinogen-III from 5-aminolevulinate: step 1/4.</text>
</comment>
<dbReference type="PANTHER" id="PTHR11458">
    <property type="entry name" value="DELTA-AMINOLEVULINIC ACID DEHYDRATASE"/>
    <property type="match status" value="1"/>
</dbReference>
<dbReference type="FunFam" id="3.20.20.70:FF:000019">
    <property type="entry name" value="Delta-aminolevulinic acid dehydratase"/>
    <property type="match status" value="1"/>
</dbReference>
<evidence type="ECO:0000256" key="5">
    <source>
        <dbReference type="ARBA" id="ARBA00012053"/>
    </source>
</evidence>
<comment type="similarity">
    <text evidence="3 17">Belongs to the ALAD family.</text>
</comment>
<reference evidence="18" key="1">
    <citation type="journal article" date="2021" name="PeerJ">
        <title>Extensive microbial diversity within the chicken gut microbiome revealed by metagenomics and culture.</title>
        <authorList>
            <person name="Gilroy R."/>
            <person name="Ravi A."/>
            <person name="Getino M."/>
            <person name="Pursley I."/>
            <person name="Horton D.L."/>
            <person name="Alikhan N.F."/>
            <person name="Baker D."/>
            <person name="Gharbi K."/>
            <person name="Hall N."/>
            <person name="Watson M."/>
            <person name="Adriaenssens E.M."/>
            <person name="Foster-Nyarko E."/>
            <person name="Jarju S."/>
            <person name="Secka A."/>
            <person name="Antonio M."/>
            <person name="Oren A."/>
            <person name="Chaudhuri R.R."/>
            <person name="La Ragione R."/>
            <person name="Hildebrand F."/>
            <person name="Pallen M.J."/>
        </authorList>
    </citation>
    <scope>NUCLEOTIDE SEQUENCE</scope>
    <source>
        <strain evidence="18">ChiGjej4B4-12881</strain>
    </source>
</reference>
<sequence length="327" mass="36389">MEMIHRARRLRRSPVLRKMVRETRMDKSSLIYPMFVMEGSNIKQEIPTMPGQYRYSVDRLPEALEEVVEAGVPSVMLFGIPEHKDACGSGAWAEDGIVQKAFRKAKETVPELYLIGDVCMCEYTSHGHCGILDGEYVDNDKTLEYLAKIALSQVQAGADMVAPSDMMDGRVAAIRRMLDENGYCTTPIMSYAAKYASGFYGPFRDAADSAPAFGDRKTYQMDYHNRKEAMKEVFSDLDEGADIIMIKPALSYLDIIRETADAIDVPVAAYSVSGEYSLIKAAGKLGYIEEEKLICETAASIYRAGCNILLTYFAKELAGYMDRGLIG</sequence>
<evidence type="ECO:0000256" key="6">
    <source>
        <dbReference type="ARBA" id="ARBA00020771"/>
    </source>
</evidence>
<dbReference type="CDD" id="cd00384">
    <property type="entry name" value="ALAD_PBGS"/>
    <property type="match status" value="1"/>
</dbReference>
<feature type="binding site" evidence="13">
    <location>
        <position position="216"/>
    </location>
    <ligand>
        <name>5-aminolevulinate</name>
        <dbReference type="ChEBI" id="CHEBI:356416"/>
        <label>1</label>
    </ligand>
</feature>
<evidence type="ECO:0000256" key="8">
    <source>
        <dbReference type="ARBA" id="ARBA00023239"/>
    </source>
</evidence>
<dbReference type="GO" id="GO:0008270">
    <property type="term" value="F:zinc ion binding"/>
    <property type="evidence" value="ECO:0007669"/>
    <property type="project" value="TreeGrafter"/>
</dbReference>
<comment type="catalytic activity">
    <reaction evidence="11 16">
        <text>2 5-aminolevulinate = porphobilinogen + 2 H2O + H(+)</text>
        <dbReference type="Rhea" id="RHEA:24064"/>
        <dbReference type="ChEBI" id="CHEBI:15377"/>
        <dbReference type="ChEBI" id="CHEBI:15378"/>
        <dbReference type="ChEBI" id="CHEBI:58126"/>
        <dbReference type="ChEBI" id="CHEBI:356416"/>
        <dbReference type="EC" id="4.2.1.24"/>
    </reaction>
</comment>
<dbReference type="PRINTS" id="PR00144">
    <property type="entry name" value="DALDHYDRTASE"/>
</dbReference>
<evidence type="ECO:0000256" key="1">
    <source>
        <dbReference type="ARBA" id="ARBA00001947"/>
    </source>
</evidence>
<dbReference type="NCBIfam" id="NF006762">
    <property type="entry name" value="PRK09283.1"/>
    <property type="match status" value="1"/>
</dbReference>
<dbReference type="SUPFAM" id="SSF51569">
    <property type="entry name" value="Aldolase"/>
    <property type="match status" value="1"/>
</dbReference>
<organism evidence="18 19">
    <name type="scientific">Candidatus Lachnoclostridium stercoripullorum</name>
    <dbReference type="NCBI Taxonomy" id="2838635"/>
    <lineage>
        <taxon>Bacteria</taxon>
        <taxon>Bacillati</taxon>
        <taxon>Bacillota</taxon>
        <taxon>Clostridia</taxon>
        <taxon>Lachnospirales</taxon>
        <taxon>Lachnospiraceae</taxon>
    </lineage>
</organism>
<dbReference type="InterPro" id="IPR001731">
    <property type="entry name" value="ALAD"/>
</dbReference>
<comment type="function">
    <text evidence="10">Catalyzes an early step in the biosynthesis of tetrapyrroles. Binds two molecules of 5-aminolevulinate per subunit, each at a distinct site, and catalyzes their condensation to form porphobilinogen.</text>
</comment>
<evidence type="ECO:0000256" key="17">
    <source>
        <dbReference type="RuleBase" id="RU004161"/>
    </source>
</evidence>
<dbReference type="PANTHER" id="PTHR11458:SF0">
    <property type="entry name" value="DELTA-AMINOLEVULINIC ACID DEHYDRATASE"/>
    <property type="match status" value="1"/>
</dbReference>
<evidence type="ECO:0000256" key="16">
    <source>
        <dbReference type="RuleBase" id="RU000515"/>
    </source>
</evidence>
<feature type="active site" description="Schiff-base intermediate with substrate" evidence="12">
    <location>
        <position position="194"/>
    </location>
</feature>
<dbReference type="InterPro" id="IPR030656">
    <property type="entry name" value="ALAD_AS"/>
</dbReference>
<evidence type="ECO:0000313" key="18">
    <source>
        <dbReference type="EMBL" id="HIX51780.1"/>
    </source>
</evidence>
<evidence type="ECO:0000256" key="10">
    <source>
        <dbReference type="ARBA" id="ARBA00025628"/>
    </source>
</evidence>
<feature type="binding site" evidence="13">
    <location>
        <position position="312"/>
    </location>
    <ligand>
        <name>5-aminolevulinate</name>
        <dbReference type="ChEBI" id="CHEBI:356416"/>
        <label>2</label>
    </ligand>
</feature>
<dbReference type="InterPro" id="IPR013785">
    <property type="entry name" value="Aldolase_TIM"/>
</dbReference>
<keyword evidence="14" id="KW-0479">Metal-binding</keyword>
<feature type="active site" description="Schiff-base intermediate with substrate" evidence="12">
    <location>
        <position position="247"/>
    </location>
</feature>
<dbReference type="SMART" id="SM01004">
    <property type="entry name" value="ALAD"/>
    <property type="match status" value="1"/>
</dbReference>
<dbReference type="GO" id="GO:0004655">
    <property type="term" value="F:porphobilinogen synthase activity"/>
    <property type="evidence" value="ECO:0007669"/>
    <property type="project" value="UniProtKB-EC"/>
</dbReference>
<evidence type="ECO:0000256" key="4">
    <source>
        <dbReference type="ARBA" id="ARBA00011823"/>
    </source>
</evidence>
<keyword evidence="14" id="KW-0862">Zinc</keyword>
<evidence type="ECO:0000256" key="7">
    <source>
        <dbReference type="ARBA" id="ARBA00023133"/>
    </source>
</evidence>
<reference evidence="18" key="2">
    <citation type="submission" date="2021-04" db="EMBL/GenBank/DDBJ databases">
        <authorList>
            <person name="Gilroy R."/>
        </authorList>
    </citation>
    <scope>NUCLEOTIDE SEQUENCE</scope>
    <source>
        <strain evidence="18">ChiGjej4B4-12881</strain>
    </source>
</reference>
<keyword evidence="7" id="KW-0350">Heme biosynthesis</keyword>
<keyword evidence="8 16" id="KW-0456">Lyase</keyword>
<dbReference type="AlphaFoldDB" id="A0A9D1W3T4"/>
<dbReference type="PROSITE" id="PS00169">
    <property type="entry name" value="D_ALA_DEHYDRATASE"/>
    <property type="match status" value="1"/>
</dbReference>
<gene>
    <name evidence="18" type="primary">hemB</name>
    <name evidence="18" type="ORF">IAA28_03110</name>
</gene>
<keyword evidence="15" id="KW-0460">Magnesium</keyword>
<feature type="binding site" evidence="15">
    <location>
        <position position="232"/>
    </location>
    <ligand>
        <name>Mg(2+)</name>
        <dbReference type="ChEBI" id="CHEBI:18420"/>
    </ligand>
</feature>
<dbReference type="EC" id="4.2.1.24" evidence="5 16"/>
<evidence type="ECO:0000256" key="2">
    <source>
        <dbReference type="ARBA" id="ARBA00004694"/>
    </source>
</evidence>
<feature type="binding site" evidence="14">
    <location>
        <position position="129"/>
    </location>
    <ligand>
        <name>Zn(2+)</name>
        <dbReference type="ChEBI" id="CHEBI:29105"/>
        <note>catalytic</note>
    </ligand>
</feature>
<feature type="binding site" evidence="13">
    <location>
        <position position="273"/>
    </location>
    <ligand>
        <name>5-aminolevulinate</name>
        <dbReference type="ChEBI" id="CHEBI:356416"/>
        <label>2</label>
    </ligand>
</feature>
<evidence type="ECO:0000256" key="12">
    <source>
        <dbReference type="PIRSR" id="PIRSR001415-1"/>
    </source>
</evidence>
<dbReference type="Gene3D" id="3.20.20.70">
    <property type="entry name" value="Aldolase class I"/>
    <property type="match status" value="1"/>
</dbReference>
<keyword evidence="9 16" id="KW-0627">Porphyrin biosynthesis</keyword>
<evidence type="ECO:0000256" key="14">
    <source>
        <dbReference type="PIRSR" id="PIRSR001415-3"/>
    </source>
</evidence>